<evidence type="ECO:0000313" key="1">
    <source>
        <dbReference type="EMBL" id="MBC9784251.1"/>
    </source>
</evidence>
<accession>A0ABR7T3X2</accession>
<reference evidence="1 2" key="1">
    <citation type="submission" date="2020-07" db="EMBL/GenBank/DDBJ databases">
        <title>Draft whole-genome sequence of Heliobacterium chlorum DSM 3682, type strain.</title>
        <authorList>
            <person name="Kyndt J.A."/>
            <person name="Meyer T.E."/>
            <person name="Imhoff J.F."/>
        </authorList>
    </citation>
    <scope>NUCLEOTIDE SEQUENCE [LARGE SCALE GENOMIC DNA]</scope>
    <source>
        <strain evidence="1 2">DSM 3682</strain>
    </source>
</reference>
<organism evidence="1 2">
    <name type="scientific">Heliobacterium chlorum</name>
    <dbReference type="NCBI Taxonomy" id="2698"/>
    <lineage>
        <taxon>Bacteria</taxon>
        <taxon>Bacillati</taxon>
        <taxon>Bacillota</taxon>
        <taxon>Clostridia</taxon>
        <taxon>Eubacteriales</taxon>
        <taxon>Heliobacteriaceae</taxon>
        <taxon>Heliobacterium</taxon>
    </lineage>
</organism>
<dbReference type="EMBL" id="JACVHF010000004">
    <property type="protein sequence ID" value="MBC9784251.1"/>
    <property type="molecule type" value="Genomic_DNA"/>
</dbReference>
<name>A0ABR7T3X2_HELCL</name>
<dbReference type="Proteomes" id="UP000617402">
    <property type="component" value="Unassembled WGS sequence"/>
</dbReference>
<keyword evidence="2" id="KW-1185">Reference proteome</keyword>
<comment type="caution">
    <text evidence="1">The sequence shown here is derived from an EMBL/GenBank/DDBJ whole genome shotgun (WGS) entry which is preliminary data.</text>
</comment>
<protein>
    <submittedName>
        <fullName evidence="1">Uncharacterized protein</fullName>
    </submittedName>
</protein>
<evidence type="ECO:0000313" key="2">
    <source>
        <dbReference type="Proteomes" id="UP000617402"/>
    </source>
</evidence>
<proteinExistence type="predicted"/>
<dbReference type="RefSeq" id="WP_188039359.1">
    <property type="nucleotide sequence ID" value="NZ_JACVHF010000004.1"/>
</dbReference>
<gene>
    <name evidence="1" type="ORF">H1S01_06970</name>
</gene>
<sequence>MEREIKALTEAGGIIPDNLRRPGTDEQETSEHALEAEKWMKFIREVISSGYTSRMGLLYHWYSGGVRTEEFTIKSRLDIPISEASPDLFMEMEQDRLYQFCLA</sequence>